<keyword evidence="6" id="KW-0547">Nucleotide-binding</keyword>
<evidence type="ECO:0000256" key="10">
    <source>
        <dbReference type="SAM" id="MobiDB-lite"/>
    </source>
</evidence>
<dbReference type="Pfam" id="PF12698">
    <property type="entry name" value="ABC2_membrane_3"/>
    <property type="match status" value="2"/>
</dbReference>
<dbReference type="PROSITE" id="PS50893">
    <property type="entry name" value="ABC_TRANSPORTER_2"/>
    <property type="match status" value="2"/>
</dbReference>
<dbReference type="RefSeq" id="XP_027728780.1">
    <property type="nucleotide sequence ID" value="XM_027872979.1"/>
</dbReference>
<dbReference type="PANTHER" id="PTHR19229">
    <property type="entry name" value="ATP-BINDING CASSETTE TRANSPORTER SUBFAMILY A ABCA"/>
    <property type="match status" value="1"/>
</dbReference>
<feature type="transmembrane region" description="Helical" evidence="11">
    <location>
        <begin position="31"/>
        <end position="52"/>
    </location>
</feature>
<dbReference type="Pfam" id="PF23321">
    <property type="entry name" value="R1_ABCA1"/>
    <property type="match status" value="1"/>
</dbReference>
<dbReference type="GeneID" id="114050932"/>
<protein>
    <recommendedName>
        <fullName evidence="12">ABC transporter domain-containing protein</fullName>
    </recommendedName>
</protein>
<dbReference type="CDD" id="cd03263">
    <property type="entry name" value="ABC_subfamily_A"/>
    <property type="match status" value="2"/>
</dbReference>
<dbReference type="STRING" id="29139.ENSVURP00010016315"/>
<name>A0A4X2L3T9_VOMUR</name>
<organism evidence="13 14">
    <name type="scientific">Vombatus ursinus</name>
    <name type="common">Common wombat</name>
    <dbReference type="NCBI Taxonomy" id="29139"/>
    <lineage>
        <taxon>Eukaryota</taxon>
        <taxon>Metazoa</taxon>
        <taxon>Chordata</taxon>
        <taxon>Craniata</taxon>
        <taxon>Vertebrata</taxon>
        <taxon>Euteleostomi</taxon>
        <taxon>Mammalia</taxon>
        <taxon>Metatheria</taxon>
        <taxon>Diprotodontia</taxon>
        <taxon>Vombatidae</taxon>
        <taxon>Vombatus</taxon>
    </lineage>
</organism>
<evidence type="ECO:0000256" key="4">
    <source>
        <dbReference type="ARBA" id="ARBA00022692"/>
    </source>
</evidence>
<feature type="transmembrane region" description="Helical" evidence="11">
    <location>
        <begin position="859"/>
        <end position="876"/>
    </location>
</feature>
<keyword evidence="3" id="KW-0813">Transport</keyword>
<dbReference type="Pfam" id="PF00005">
    <property type="entry name" value="ABC_tran"/>
    <property type="match status" value="2"/>
</dbReference>
<dbReference type="Gene3D" id="3.40.50.300">
    <property type="entry name" value="P-loop containing nucleotide triphosphate hydrolases"/>
    <property type="match status" value="2"/>
</dbReference>
<evidence type="ECO:0000259" key="12">
    <source>
        <dbReference type="PROSITE" id="PS50893"/>
    </source>
</evidence>
<reference evidence="13" key="3">
    <citation type="submission" date="2025-09" db="UniProtKB">
        <authorList>
            <consortium name="Ensembl"/>
        </authorList>
    </citation>
    <scope>IDENTIFICATION</scope>
</reference>
<feature type="transmembrane region" description="Helical" evidence="11">
    <location>
        <begin position="1157"/>
        <end position="1182"/>
    </location>
</feature>
<feature type="domain" description="ABC transporter" evidence="12">
    <location>
        <begin position="476"/>
        <end position="711"/>
    </location>
</feature>
<evidence type="ECO:0000256" key="6">
    <source>
        <dbReference type="ARBA" id="ARBA00022741"/>
    </source>
</evidence>
<dbReference type="InterPro" id="IPR003593">
    <property type="entry name" value="AAA+_ATPase"/>
</dbReference>
<feature type="compositionally biased region" description="Acidic residues" evidence="10">
    <location>
        <begin position="1253"/>
        <end position="1262"/>
    </location>
</feature>
<dbReference type="GeneTree" id="ENSGT00940000162673"/>
<proteinExistence type="inferred from homology"/>
<keyword evidence="9 11" id="KW-0472">Membrane</keyword>
<dbReference type="InterPro" id="IPR026082">
    <property type="entry name" value="ABCA"/>
</dbReference>
<dbReference type="Ensembl" id="ENSVURT00010018551.1">
    <property type="protein sequence ID" value="ENSVURP00010016315.1"/>
    <property type="gene ID" value="ENSVURG00010012492.1"/>
</dbReference>
<dbReference type="InterPro" id="IPR027417">
    <property type="entry name" value="P-loop_NTPase"/>
</dbReference>
<evidence type="ECO:0000256" key="8">
    <source>
        <dbReference type="ARBA" id="ARBA00022989"/>
    </source>
</evidence>
<dbReference type="FunFam" id="3.40.50.300:FF:000436">
    <property type="entry name" value="ATP binding cassette subfamily A member 9"/>
    <property type="match status" value="1"/>
</dbReference>
<feature type="transmembrane region" description="Helical" evidence="11">
    <location>
        <begin position="1133"/>
        <end position="1151"/>
    </location>
</feature>
<feature type="transmembrane region" description="Helical" evidence="11">
    <location>
        <begin position="262"/>
        <end position="284"/>
    </location>
</feature>
<dbReference type="InterPro" id="IPR013525">
    <property type="entry name" value="ABC2_TM"/>
</dbReference>
<keyword evidence="5" id="KW-0677">Repeat</keyword>
<keyword evidence="4 11" id="KW-0812">Transmembrane</keyword>
<dbReference type="GO" id="GO:0005886">
    <property type="term" value="C:plasma membrane"/>
    <property type="evidence" value="ECO:0007669"/>
    <property type="project" value="UniProtKB-ARBA"/>
</dbReference>
<accession>A0A4X2L3T9</accession>
<feature type="transmembrane region" description="Helical" evidence="11">
    <location>
        <begin position="221"/>
        <end position="241"/>
    </location>
</feature>
<dbReference type="InterPro" id="IPR017871">
    <property type="entry name" value="ABC_transporter-like_CS"/>
</dbReference>
<dbReference type="RefSeq" id="XP_027728779.1">
    <property type="nucleotide sequence ID" value="XM_027872978.1"/>
</dbReference>
<evidence type="ECO:0000256" key="11">
    <source>
        <dbReference type="SAM" id="Phobius"/>
    </source>
</evidence>
<dbReference type="InterPro" id="IPR003439">
    <property type="entry name" value="ABC_transporter-like_ATP-bd"/>
</dbReference>
<dbReference type="OrthoDB" id="8061355at2759"/>
<feature type="transmembrane region" description="Helical" evidence="11">
    <location>
        <begin position="1100"/>
        <end position="1121"/>
    </location>
</feature>
<keyword evidence="8 11" id="KW-1133">Transmembrane helix</keyword>
<feature type="transmembrane region" description="Helical" evidence="11">
    <location>
        <begin position="329"/>
        <end position="350"/>
    </location>
</feature>
<sequence length="1631" mass="185275">MIKRERSICQQTQALLCKNIIKKWRMKRESLLEWFFSLLLCLQLFLFGLFPLNSQVSGGPPVDLGRIDKFNDSDFLIKYMPVTNITQQIIDKVASASFMKGINITGTTDEKAMALTHGNFDTMAIIFHDVFSYEMKSWGYRVPYLKEHHEHSAHCTEYFEEISCSLERYWEKGFVAFQAAINSAIIEITTNHSVMEQLMSVHGIKMKVLPFLSRFGISNDLIILVYIISFSPMIYFVCLNVTRERKNIKKYMTIMGLQDSAFWLSWGLLYGGYIFILANLLAVITKSSEFVVMTGYFMVFSLFLLYGLSLVALAFLLSVLIKKPLLTGLITFLLTAYWGGLGFLLLYQQFPASLEWILSLLSPFAFIFGMIQIMRMDYNLRGFAFPDPSGDSHQLLAIFFILIFDNLLYLALALYFEKILPREYGHQYSPMFFLKSSFWKPYPRVGHQMLENETNSTSCSDSFEPVPPEFHGKEAIRIRNLTKEYKGNPEKVEALKGLQLDIYEGQITAILGHSGAGKSTLINILSGLSAPTEGSASIYSNNLSEVMELEEIRRITGVCPQFNVHIDFLTVRENLRLYAKIKGVPPKMVEQEVQRVCLELEMKSIQDTFAANLSGGQKRKLTFGIAILGDPQVLLLDEPTAGLDPFSRNQVWHLLKERKENHVILFSTQFMDEADLLADWKVFISSGRLKCAGSSWFLKKKWGIGYHLSLQRSESCDTERITSLIKHHVPDAKLTAESEEKLVYTLPLERTALFPDLYSDLDNCTDQGIMNYGVSMTTLTEVFLKLEGRTAANEADFGSPGQEQTEVTRHFENFVEPEQTFPSLPGEKMETVSGMALWRQQICAIGRVRFLKLKHDGKAVVSLFLLLAFTLIPIALEHILSQTFYHPTPWRFSPDMYFLSPGQQPQAPLSSLLIVNNTGSNIEDFINSLKHQNIVLEVDDFEKRNGTSDLAYNGAIIVSGKKEDYRFSLACNTKRLNCFPVLMDIVSNGVLRMLNSSKQIHTEKSLFSLEVEPSSITNTEGDVFLILATTSLSPYFAMNSIIDYKIKAQAQLRISGLYPSAYWCGQALVDIPLNFMILLVIYAILYILNSGFYTVDTGILFIQIICIIGYAGSSVFFTYVISFFSKKGRKNSGIWSTCFFITSMVIFGFIQTSNFGLYAMLYCTAFIPFFTLFGCTMLILEVNYMYFKKSNMENVIDEINENVLFMILIPYLHCIIFLFVLRCLEMKYGKQSMRKDPLFRIFPTNSDGGPNPEEPEDEDEDVQAERTRTSRALTASNLEEKPIIIVSCLRKEYEGKKKSCFSKRKKKLATRNISFCVKKGEILGLLGHNGAGKSTCIRVIAGETKPTAGKVVLKGSRRTSQQRDEMIDNILGYCAQENAVWQNLTMRDHLEVYAAVKGLKKEDAMVTISRLKDALKLQEYMKVPVKDLPTGITRKLCFALSILGNPAVMLLDEPSTGMDPEGQQQIWQAIQALFKKKETGAILTTHYMAEAEAVCDRVAIMVSGQLRCIGSIQHLKSKFGKDYLLEIKVKEPGQVRHLHEEILKLFPTAARQERYSSLMVYKLPVEEVYPLSQAFSKLEAAKHTLNLEEYSLSQSTLEQVFLELSKEQEMGDFEEELDTTIKWKLLPQEEP</sequence>
<dbReference type="OMA" id="QQNIAIC"/>
<evidence type="ECO:0000256" key="9">
    <source>
        <dbReference type="ARBA" id="ARBA00023136"/>
    </source>
</evidence>
<evidence type="ECO:0000313" key="14">
    <source>
        <dbReference type="Proteomes" id="UP000314987"/>
    </source>
</evidence>
<evidence type="ECO:0000256" key="1">
    <source>
        <dbReference type="ARBA" id="ARBA00004141"/>
    </source>
</evidence>
<feature type="transmembrane region" description="Helical" evidence="11">
    <location>
        <begin position="296"/>
        <end position="317"/>
    </location>
</feature>
<dbReference type="SMART" id="SM00382">
    <property type="entry name" value="AAA"/>
    <property type="match status" value="2"/>
</dbReference>
<feature type="transmembrane region" description="Helical" evidence="11">
    <location>
        <begin position="395"/>
        <end position="416"/>
    </location>
</feature>
<evidence type="ECO:0000256" key="5">
    <source>
        <dbReference type="ARBA" id="ARBA00022737"/>
    </source>
</evidence>
<feature type="domain" description="ABC transporter" evidence="12">
    <location>
        <begin position="1289"/>
        <end position="1528"/>
    </location>
</feature>
<dbReference type="FunFam" id="3.40.50.300:FF:000335">
    <property type="entry name" value="ATP binding cassette subfamily A member 5"/>
    <property type="match status" value="1"/>
</dbReference>
<feature type="transmembrane region" description="Helical" evidence="11">
    <location>
        <begin position="1067"/>
        <end position="1088"/>
    </location>
</feature>
<feature type="region of interest" description="Disordered" evidence="10">
    <location>
        <begin position="1245"/>
        <end position="1271"/>
    </location>
</feature>
<reference evidence="13" key="2">
    <citation type="submission" date="2025-08" db="UniProtKB">
        <authorList>
            <consortium name="Ensembl"/>
        </authorList>
    </citation>
    <scope>IDENTIFICATION</scope>
</reference>
<feature type="transmembrane region" description="Helical" evidence="11">
    <location>
        <begin position="1203"/>
        <end position="1221"/>
    </location>
</feature>
<dbReference type="Proteomes" id="UP000314987">
    <property type="component" value="Unassembled WGS sequence"/>
</dbReference>
<dbReference type="InterPro" id="IPR056264">
    <property type="entry name" value="R2_ABCA1-4-like"/>
</dbReference>
<dbReference type="SUPFAM" id="SSF52540">
    <property type="entry name" value="P-loop containing nucleoside triphosphate hydrolases"/>
    <property type="match status" value="2"/>
</dbReference>
<dbReference type="GO" id="GO:0005524">
    <property type="term" value="F:ATP binding"/>
    <property type="evidence" value="ECO:0007669"/>
    <property type="project" value="UniProtKB-KW"/>
</dbReference>
<dbReference type="GO" id="GO:0140359">
    <property type="term" value="F:ABC-type transporter activity"/>
    <property type="evidence" value="ECO:0007669"/>
    <property type="project" value="InterPro"/>
</dbReference>
<evidence type="ECO:0000256" key="3">
    <source>
        <dbReference type="ARBA" id="ARBA00022448"/>
    </source>
</evidence>
<dbReference type="GO" id="GO:0005319">
    <property type="term" value="F:lipid transporter activity"/>
    <property type="evidence" value="ECO:0007669"/>
    <property type="project" value="TreeGrafter"/>
</dbReference>
<reference evidence="14" key="1">
    <citation type="submission" date="2018-12" db="EMBL/GenBank/DDBJ databases">
        <authorList>
            <person name="Yazar S."/>
        </authorList>
    </citation>
    <scope>NUCLEOTIDE SEQUENCE [LARGE SCALE GENOMIC DNA]</scope>
</reference>
<keyword evidence="14" id="KW-1185">Reference proteome</keyword>
<dbReference type="PANTHER" id="PTHR19229:SF274">
    <property type="entry name" value="ABC-TYPE ORGANIC ANION TRANSPORTER ABCA8"/>
    <property type="match status" value="1"/>
</dbReference>
<dbReference type="PROSITE" id="PS00211">
    <property type="entry name" value="ABC_TRANSPORTER_1"/>
    <property type="match status" value="1"/>
</dbReference>
<comment type="subcellular location">
    <subcellularLocation>
        <location evidence="1">Membrane</location>
        <topology evidence="1">Multi-pass membrane protein</topology>
    </subcellularLocation>
</comment>
<feature type="transmembrane region" description="Helical" evidence="11">
    <location>
        <begin position="356"/>
        <end position="374"/>
    </location>
</feature>
<keyword evidence="7" id="KW-0067">ATP-binding</keyword>
<evidence type="ECO:0000313" key="13">
    <source>
        <dbReference type="Ensembl" id="ENSVURP00010016315.1"/>
    </source>
</evidence>
<gene>
    <name evidence="13" type="primary">LOC114050932</name>
</gene>
<dbReference type="GO" id="GO:0016887">
    <property type="term" value="F:ATP hydrolysis activity"/>
    <property type="evidence" value="ECO:0007669"/>
    <property type="project" value="InterPro"/>
</dbReference>
<evidence type="ECO:0000256" key="2">
    <source>
        <dbReference type="ARBA" id="ARBA00008869"/>
    </source>
</evidence>
<evidence type="ECO:0000256" key="7">
    <source>
        <dbReference type="ARBA" id="ARBA00022840"/>
    </source>
</evidence>
<comment type="similarity">
    <text evidence="2">Belongs to the ABC transporter superfamily. ABCA family.</text>
</comment>